<proteinExistence type="predicted"/>
<keyword evidence="3" id="KW-1185">Reference proteome</keyword>
<dbReference type="GeneID" id="81437187"/>
<evidence type="ECO:0000256" key="1">
    <source>
        <dbReference type="SAM" id="MobiDB-lite"/>
    </source>
</evidence>
<dbReference type="EMBL" id="JAPZBS010000004">
    <property type="protein sequence ID" value="KAJ5377670.1"/>
    <property type="molecule type" value="Genomic_DNA"/>
</dbReference>
<organism evidence="2 3">
    <name type="scientific">Penicillium cataractarum</name>
    <dbReference type="NCBI Taxonomy" id="2100454"/>
    <lineage>
        <taxon>Eukaryota</taxon>
        <taxon>Fungi</taxon>
        <taxon>Dikarya</taxon>
        <taxon>Ascomycota</taxon>
        <taxon>Pezizomycotina</taxon>
        <taxon>Eurotiomycetes</taxon>
        <taxon>Eurotiomycetidae</taxon>
        <taxon>Eurotiales</taxon>
        <taxon>Aspergillaceae</taxon>
        <taxon>Penicillium</taxon>
    </lineage>
</organism>
<feature type="compositionally biased region" description="Polar residues" evidence="1">
    <location>
        <begin position="90"/>
        <end position="99"/>
    </location>
</feature>
<accession>A0A9W9SGM9</accession>
<reference evidence="2" key="1">
    <citation type="submission" date="2022-11" db="EMBL/GenBank/DDBJ databases">
        <authorList>
            <person name="Petersen C."/>
        </authorList>
    </citation>
    <scope>NUCLEOTIDE SEQUENCE</scope>
    <source>
        <strain evidence="2">IBT 29864</strain>
    </source>
</reference>
<dbReference type="AlphaFoldDB" id="A0A9W9SGM9"/>
<dbReference type="RefSeq" id="XP_056556533.1">
    <property type="nucleotide sequence ID" value="XM_056698008.1"/>
</dbReference>
<dbReference type="Proteomes" id="UP001147782">
    <property type="component" value="Unassembled WGS sequence"/>
</dbReference>
<name>A0A9W9SGM9_9EURO</name>
<protein>
    <submittedName>
        <fullName evidence="2">Uncharacterized protein</fullName>
    </submittedName>
</protein>
<evidence type="ECO:0000313" key="3">
    <source>
        <dbReference type="Proteomes" id="UP001147782"/>
    </source>
</evidence>
<feature type="region of interest" description="Disordered" evidence="1">
    <location>
        <begin position="88"/>
        <end position="118"/>
    </location>
</feature>
<gene>
    <name evidence="2" type="ORF">N7496_005079</name>
</gene>
<sequence>MPISEFAELFAAANHSVYGMDGSNKQECTHPWIRRQKASRRRREHPISIGEFVVRTHKEVDSTPVSFQGRFGAGEVVEVVEQWTLRKWKSSTPTSSPGESWSPHWGNRPPDYSGFEKL</sequence>
<reference evidence="2" key="2">
    <citation type="journal article" date="2023" name="IMA Fungus">
        <title>Comparative genomic study of the Penicillium genus elucidates a diverse pangenome and 15 lateral gene transfer events.</title>
        <authorList>
            <person name="Petersen C."/>
            <person name="Sorensen T."/>
            <person name="Nielsen M.R."/>
            <person name="Sondergaard T.E."/>
            <person name="Sorensen J.L."/>
            <person name="Fitzpatrick D.A."/>
            <person name="Frisvad J.C."/>
            <person name="Nielsen K.L."/>
        </authorList>
    </citation>
    <scope>NUCLEOTIDE SEQUENCE</scope>
    <source>
        <strain evidence="2">IBT 29864</strain>
    </source>
</reference>
<comment type="caution">
    <text evidence="2">The sequence shown here is derived from an EMBL/GenBank/DDBJ whole genome shotgun (WGS) entry which is preliminary data.</text>
</comment>
<evidence type="ECO:0000313" key="2">
    <source>
        <dbReference type="EMBL" id="KAJ5377670.1"/>
    </source>
</evidence>